<proteinExistence type="predicted"/>
<sequence>MQKVCSEWTWSQAYKICGPQRLENEDDILKTENIPDEQDFRIGIAVYSVVTEWFEEIAFREQIFDSTNPGNCATLCCGYCQKHRIQTHKWEGRCCGTKNDSIDGKCGTEKETASFSIKSTSAFPTELFTLDTDTSGIYIVIVIVIMDYNVVFDTFIGHQPDNKEKRTNWISQNGTFIGGIISGVSVLTVVITLTVCKFRSGGPFKSRDTNKNQSDIFPNKLEEGKTTKTLLNQAHSSDKFQMENISERAGTGDADVDNIFTDSPNGEYDVLNDSQRRKIRVQENVYDSNATMINQDDHMYDQSVFRKLAHEGDGDVNDYSLARTEKKWGL</sequence>
<dbReference type="AlphaFoldDB" id="A0A8S3S085"/>
<name>A0A8S3S085_MYTED</name>
<evidence type="ECO:0000256" key="1">
    <source>
        <dbReference type="SAM" id="Phobius"/>
    </source>
</evidence>
<protein>
    <submittedName>
        <fullName evidence="2">Uncharacterized protein</fullName>
    </submittedName>
</protein>
<accession>A0A8S3S085</accession>
<dbReference type="EMBL" id="CAJPWZ010001295">
    <property type="protein sequence ID" value="CAG2212344.1"/>
    <property type="molecule type" value="Genomic_DNA"/>
</dbReference>
<keyword evidence="1" id="KW-0472">Membrane</keyword>
<feature type="transmembrane region" description="Helical" evidence="1">
    <location>
        <begin position="176"/>
        <end position="196"/>
    </location>
</feature>
<dbReference type="Proteomes" id="UP000683360">
    <property type="component" value="Unassembled WGS sequence"/>
</dbReference>
<gene>
    <name evidence="2" type="ORF">MEDL_26306</name>
</gene>
<keyword evidence="1" id="KW-0812">Transmembrane</keyword>
<keyword evidence="3" id="KW-1185">Reference proteome</keyword>
<feature type="transmembrane region" description="Helical" evidence="1">
    <location>
        <begin position="137"/>
        <end position="156"/>
    </location>
</feature>
<comment type="caution">
    <text evidence="2">The sequence shown here is derived from an EMBL/GenBank/DDBJ whole genome shotgun (WGS) entry which is preliminary data.</text>
</comment>
<keyword evidence="1" id="KW-1133">Transmembrane helix</keyword>
<reference evidence="2" key="1">
    <citation type="submission" date="2021-03" db="EMBL/GenBank/DDBJ databases">
        <authorList>
            <person name="Bekaert M."/>
        </authorList>
    </citation>
    <scope>NUCLEOTIDE SEQUENCE</scope>
</reference>
<organism evidence="2 3">
    <name type="scientific">Mytilus edulis</name>
    <name type="common">Blue mussel</name>
    <dbReference type="NCBI Taxonomy" id="6550"/>
    <lineage>
        <taxon>Eukaryota</taxon>
        <taxon>Metazoa</taxon>
        <taxon>Spiralia</taxon>
        <taxon>Lophotrochozoa</taxon>
        <taxon>Mollusca</taxon>
        <taxon>Bivalvia</taxon>
        <taxon>Autobranchia</taxon>
        <taxon>Pteriomorphia</taxon>
        <taxon>Mytilida</taxon>
        <taxon>Mytiloidea</taxon>
        <taxon>Mytilidae</taxon>
        <taxon>Mytilinae</taxon>
        <taxon>Mytilus</taxon>
    </lineage>
</organism>
<dbReference type="OrthoDB" id="6180868at2759"/>
<evidence type="ECO:0000313" key="3">
    <source>
        <dbReference type="Proteomes" id="UP000683360"/>
    </source>
</evidence>
<evidence type="ECO:0000313" key="2">
    <source>
        <dbReference type="EMBL" id="CAG2212344.1"/>
    </source>
</evidence>